<dbReference type="InterPro" id="IPR051202">
    <property type="entry name" value="Peptidase_C40"/>
</dbReference>
<dbReference type="Gene3D" id="3.90.1720.10">
    <property type="entry name" value="endopeptidase domain like (from Nostoc punctiforme)"/>
    <property type="match status" value="1"/>
</dbReference>
<dbReference type="Pfam" id="PF01471">
    <property type="entry name" value="PG_binding_1"/>
    <property type="match status" value="2"/>
</dbReference>
<keyword evidence="8" id="KW-1185">Reference proteome</keyword>
<comment type="similarity">
    <text evidence="1">Belongs to the peptidase C40 family.</text>
</comment>
<dbReference type="InterPro" id="IPR000064">
    <property type="entry name" value="NLP_P60_dom"/>
</dbReference>
<protein>
    <recommendedName>
        <fullName evidence="6">NlpC/P60 domain-containing protein</fullName>
    </recommendedName>
</protein>
<evidence type="ECO:0000256" key="5">
    <source>
        <dbReference type="SAM" id="SignalP"/>
    </source>
</evidence>
<keyword evidence="3" id="KW-0378">Hydrolase</keyword>
<feature type="domain" description="NlpC/P60" evidence="6">
    <location>
        <begin position="222"/>
        <end position="340"/>
    </location>
</feature>
<accession>A0A6M0QF04</accession>
<dbReference type="RefSeq" id="WP_163181805.1">
    <property type="nucleotide sequence ID" value="NZ_JAAIWM010000011.1"/>
</dbReference>
<gene>
    <name evidence="7" type="ORF">G4D63_19750</name>
</gene>
<sequence>MNKRNGVGGALVLSTMAAGFMLLGPEKASAAEGPPAISNNEAEKVNQTLRYGHKGMSVKSLQLELKALQFYTGKVDGVYGSDTQAAIKEFQFVHHIKVDGVAGPMTLRRLYFTNEAKTYQQFTSTKLLSGDKGTQVVQVQEKLQKLGYYGYSVDGIFGPLTKDAITHYQQRYGIKADGVAGPDTLKHLFANQNVKGKTIVSKKLHVEGKKIVSKKVKNETTHSVDASVMGVAKQLVGTPYKWGGTTPSGFDCSGFLQYVYAKKGFSIPRTVSDIWNFAVSVSKPSVGDLVFYQTYKKGPSHAGIYLGNGQFIHSGSKGVTISKMNTSYWQQRYLGSKRIVQYN</sequence>
<dbReference type="SUPFAM" id="SSF54001">
    <property type="entry name" value="Cysteine proteinases"/>
    <property type="match status" value="1"/>
</dbReference>
<dbReference type="GO" id="GO:0006508">
    <property type="term" value="P:proteolysis"/>
    <property type="evidence" value="ECO:0007669"/>
    <property type="project" value="UniProtKB-KW"/>
</dbReference>
<evidence type="ECO:0000256" key="4">
    <source>
        <dbReference type="ARBA" id="ARBA00022807"/>
    </source>
</evidence>
<dbReference type="SUPFAM" id="SSF47090">
    <property type="entry name" value="PGBD-like"/>
    <property type="match status" value="2"/>
</dbReference>
<evidence type="ECO:0000313" key="8">
    <source>
        <dbReference type="Proteomes" id="UP000481043"/>
    </source>
</evidence>
<dbReference type="InterPro" id="IPR036366">
    <property type="entry name" value="PGBDSf"/>
</dbReference>
<evidence type="ECO:0000256" key="1">
    <source>
        <dbReference type="ARBA" id="ARBA00007074"/>
    </source>
</evidence>
<dbReference type="EMBL" id="JAAIWM010000011">
    <property type="protein sequence ID" value="NEY73938.1"/>
    <property type="molecule type" value="Genomic_DNA"/>
</dbReference>
<dbReference type="InterPro" id="IPR038765">
    <property type="entry name" value="Papain-like_cys_pep_sf"/>
</dbReference>
<dbReference type="PROSITE" id="PS51935">
    <property type="entry name" value="NLPC_P60"/>
    <property type="match status" value="1"/>
</dbReference>
<dbReference type="InterPro" id="IPR036365">
    <property type="entry name" value="PGBD-like_sf"/>
</dbReference>
<evidence type="ECO:0000256" key="2">
    <source>
        <dbReference type="ARBA" id="ARBA00022670"/>
    </source>
</evidence>
<dbReference type="Pfam" id="PF00877">
    <property type="entry name" value="NLPC_P60"/>
    <property type="match status" value="1"/>
</dbReference>
<keyword evidence="4" id="KW-0788">Thiol protease</keyword>
<evidence type="ECO:0000259" key="6">
    <source>
        <dbReference type="PROSITE" id="PS51935"/>
    </source>
</evidence>
<evidence type="ECO:0000313" key="7">
    <source>
        <dbReference type="EMBL" id="NEY73938.1"/>
    </source>
</evidence>
<name>A0A6M0QF04_9BACI</name>
<dbReference type="InterPro" id="IPR002477">
    <property type="entry name" value="Peptidoglycan-bd-like"/>
</dbReference>
<feature type="chain" id="PRO_5026979358" description="NlpC/P60 domain-containing protein" evidence="5">
    <location>
        <begin position="31"/>
        <end position="343"/>
    </location>
</feature>
<keyword evidence="5" id="KW-0732">Signal</keyword>
<reference evidence="7 8" key="1">
    <citation type="submission" date="2020-02" db="EMBL/GenBank/DDBJ databases">
        <title>Bacillus aquiflavi sp. nov., isolated from yellow water of strong flavor Chinese baijiu in Yibin region of China.</title>
        <authorList>
            <person name="Xie J."/>
        </authorList>
    </citation>
    <scope>NUCLEOTIDE SEQUENCE [LARGE SCALE GENOMIC DNA]</scope>
    <source>
        <strain evidence="7 8">SA4</strain>
    </source>
</reference>
<proteinExistence type="inferred from homology"/>
<dbReference type="AlphaFoldDB" id="A0A6M0QF04"/>
<dbReference type="Gene3D" id="1.10.101.10">
    <property type="entry name" value="PGBD-like superfamily/PGBD"/>
    <property type="match status" value="2"/>
</dbReference>
<dbReference type="GO" id="GO:0008234">
    <property type="term" value="F:cysteine-type peptidase activity"/>
    <property type="evidence" value="ECO:0007669"/>
    <property type="project" value="UniProtKB-KW"/>
</dbReference>
<dbReference type="PANTHER" id="PTHR47053:SF1">
    <property type="entry name" value="MUREIN DD-ENDOPEPTIDASE MEPH-RELATED"/>
    <property type="match status" value="1"/>
</dbReference>
<keyword evidence="2" id="KW-0645">Protease</keyword>
<organism evidence="7 8">
    <name type="scientific">Bacillus mesophilus</name>
    <dbReference type="NCBI Taxonomy" id="1808955"/>
    <lineage>
        <taxon>Bacteria</taxon>
        <taxon>Bacillati</taxon>
        <taxon>Bacillota</taxon>
        <taxon>Bacilli</taxon>
        <taxon>Bacillales</taxon>
        <taxon>Bacillaceae</taxon>
        <taxon>Bacillus</taxon>
    </lineage>
</organism>
<dbReference type="PANTHER" id="PTHR47053">
    <property type="entry name" value="MUREIN DD-ENDOPEPTIDASE MEPH-RELATED"/>
    <property type="match status" value="1"/>
</dbReference>
<feature type="signal peptide" evidence="5">
    <location>
        <begin position="1"/>
        <end position="30"/>
    </location>
</feature>
<comment type="caution">
    <text evidence="7">The sequence shown here is derived from an EMBL/GenBank/DDBJ whole genome shotgun (WGS) entry which is preliminary data.</text>
</comment>
<dbReference type="Proteomes" id="UP000481043">
    <property type="component" value="Unassembled WGS sequence"/>
</dbReference>
<evidence type="ECO:0000256" key="3">
    <source>
        <dbReference type="ARBA" id="ARBA00022801"/>
    </source>
</evidence>